<dbReference type="PANTHER" id="PTHR15137:SF9">
    <property type="entry name" value="TRANSCRIPTION INITIATION FACTOR TFIID SUBUNIT 2"/>
    <property type="match status" value="1"/>
</dbReference>
<keyword evidence="6" id="KW-0804">Transcription</keyword>
<dbReference type="InterPro" id="IPR001487">
    <property type="entry name" value="Bromodomain"/>
</dbReference>
<dbReference type="GO" id="GO:0006367">
    <property type="term" value="P:transcription initiation at RNA polymerase II promoter"/>
    <property type="evidence" value="ECO:0007669"/>
    <property type="project" value="TreeGrafter"/>
</dbReference>
<keyword evidence="5 8" id="KW-0103">Bromodomain</keyword>
<dbReference type="CDD" id="cd04369">
    <property type="entry name" value="Bromodomain"/>
    <property type="match status" value="1"/>
</dbReference>
<dbReference type="InterPro" id="IPR042097">
    <property type="entry name" value="Aminopeptidase_N-like_N_sf"/>
</dbReference>
<dbReference type="CDD" id="cd09839">
    <property type="entry name" value="M1_like_TAF2"/>
    <property type="match status" value="1"/>
</dbReference>
<sequence length="1935" mass="209003">MAQFTVSHQLVSLDLDLERRIVKGMTELSIEPKTQSLTTLRLHCERPVVRAVQINGIRSEFRRKMPDTRRGLVAKELRTDDEDEGELEITIPEQARTVSVERQIADTTTTGETTTGIKALKLRIEFYLVNGSPGLVFSGGDDKGPATTVHTETTMYPSTTRSWVPCVDLIGQRSTWDLFFTVPACVGTLDDPTTLMPLTVVAAGELNSLARHPHDPLRRVFRYIVSTATPACTLGFAIGPFASACSLDGSLLGGDGESGDGGRAEAERGEGPAATAEKETKSTAAEDGENTTAAENEAEAAEATADETETAAAVAENETEEGATGSEVAKTSHNSKLRKATVDAIGGVFAFAAAGFQSELEATCSFIPEALAFHSQEFGAYPYATYKVVFMDGLERPVITCASLTILSTDFLHPATVIEQAYETRRSVGVAVAQQWFGTYVVAETWSDQWVIAGLAGYIASQFVRHNLGTNEQRYRLKRDITRVCHADVNQRPLSYAGQQPPWGDEAEFMELKAPVVLYMLDRRMLKGGGTLGLRRVVAKLLVTAMGGELGAGNNGVGTAGFLRMCRRVSGVDVEGFADQWVFGTGCPVFHFSYAFNRKKLAVEIQMHQESTNAKATAPWAQPQRFRGQMTARIREADGTPYEHVLDIRDSVHKFEVQFNTKYKRIRRSTKRFHLRQMAAAAEELSAMGGGSVGGGTGNGGAGSGGPGSDALLLGIDDDNAAYSNIAQFGAEDAREKRAWRVVEWGEDDEESLASATFEWIRMDSDIEWACIIHFEQPDFMWAAQLQKDRDVVAQLEAVDALQHLPSAAASTTLMRTVMDARVFYRVRVDAALALARFATPQLGWIGLHHLVKIYKRRYCLAGESSAGGGQGSSQAPGGQHGQGSYHDKPSSYQPPLEDPDDEPLLAPRLPRPNNFANIGEYFTQMAVLAALSNIRDARGEAPRAARALVAGALRYNDNSENMYSDSYFLAALVRALANGVIGSTRFARAHGPGAPGTALAEIERLRKLDVLVPSYRNVITAACLDALLRLSLAQPAVPLFNTALFAAMAAPEAYEGVRVAAIGGLLLHWGLAPPAAARFFAAVAADACAPMVATATARNVMQLLMVRAMTFGQQHHSLLFLEEQGAAATEHIDTDARLVGGLETMIDSLPHSRELQTIFGSVVYDSALPRESRMLLGALHMLVYQVVDCSVPPQPVKSHKKLKIKLGGGAAVRRKAAAAAAAAERRVVTGVKPMRSNASSDSEDMPLVLAVSEPTDVPLPLDSAEPLIDVVGEPSAAYSLPPIAGTRPPPPATSDTLLNSPAYVPQTEPAAPEPQPPRFKLKLKLGRASSVGPSTQVSVASYTQSAAVSSSAQLSLPATASFSPSPALTLPRSPVHASVPRISSPLAVHSPIHSASDRIEPAYASPLRVPSEPRSNETKASSKRRKSSVSRKPPAPEQPPLPSPTVAADGSLVLSAGVRKTVGRILRRVMRHPSALPFLQPVDVVRDGCPTYYDVVKHPIDLSIIKPRFDGSQTLPEHPPYTSVAEFAADMRLMFANCFLFNPEGTPVYDMGKAVETLFNTEWANAGFDRPPSEDAVAANAAVASVKSSKRKPSASSTATAASTVGNGAPADLHKRQKRRSNVHSKSTNGQTAARPVQQPSKTSTARATATVADADSKALDDTHLDSLYDPDTLLSFIDQQEKKPSAAPPPPIAGEWKPMCRRVLLRLQAQPSALEFMAPVDPVRQNVPTYFDIVKKPMDLATIRKKLDRANEYQLPDQFRDDVCLVISNCLLFNPSGSYVHQQALALRRAFEEIWSQNAGSSVNKSSVPLDLIPKDIPLDQERARAVVNSLKKHDSAWPFLKPVDPVALGVPTYFDIVKNPMDLSTIQRKISKKSYRSVADFVADIQLIVDDCFMFNPPDSPVHECGKALHALAAELLAPDGWDHWLAPPTTS</sequence>
<dbReference type="Gene3D" id="1.20.920.10">
    <property type="entry name" value="Bromodomain-like"/>
    <property type="match status" value="3"/>
</dbReference>
<proteinExistence type="inferred from homology"/>
<evidence type="ECO:0000256" key="1">
    <source>
        <dbReference type="ARBA" id="ARBA00004123"/>
    </source>
</evidence>
<dbReference type="Pfam" id="PF25577">
    <property type="entry name" value="TPR_TAF2_C"/>
    <property type="match status" value="2"/>
</dbReference>
<dbReference type="PROSITE" id="PS00633">
    <property type="entry name" value="BROMODOMAIN_1"/>
    <property type="match status" value="1"/>
</dbReference>
<feature type="compositionally biased region" description="Pro residues" evidence="9">
    <location>
        <begin position="1434"/>
        <end position="1444"/>
    </location>
</feature>
<evidence type="ECO:0000256" key="8">
    <source>
        <dbReference type="PROSITE-ProRule" id="PRU00035"/>
    </source>
</evidence>
<evidence type="ECO:0000259" key="10">
    <source>
        <dbReference type="PROSITE" id="PS50014"/>
    </source>
</evidence>
<keyword evidence="7" id="KW-0539">Nucleus</keyword>
<feature type="region of interest" description="Disordered" evidence="9">
    <location>
        <begin position="1398"/>
        <end position="1449"/>
    </location>
</feature>
<evidence type="ECO:0000313" key="12">
    <source>
        <dbReference type="Proteomes" id="UP000242474"/>
    </source>
</evidence>
<dbReference type="GO" id="GO:0005669">
    <property type="term" value="C:transcription factor TFIID complex"/>
    <property type="evidence" value="ECO:0007669"/>
    <property type="project" value="InterPro"/>
</dbReference>
<evidence type="ECO:0000256" key="3">
    <source>
        <dbReference type="ARBA" id="ARBA00017363"/>
    </source>
</evidence>
<dbReference type="SMART" id="SM00297">
    <property type="entry name" value="BROMO"/>
    <property type="match status" value="3"/>
</dbReference>
<feature type="region of interest" description="Disordered" evidence="9">
    <location>
        <begin position="1586"/>
        <end position="1651"/>
    </location>
</feature>
<dbReference type="GO" id="GO:0003682">
    <property type="term" value="F:chromatin binding"/>
    <property type="evidence" value="ECO:0007669"/>
    <property type="project" value="TreeGrafter"/>
</dbReference>
<name>A0A2G5BB21_COERN</name>
<dbReference type="OrthoDB" id="21449at2759"/>
<accession>A0A2G5BB21</accession>
<dbReference type="SUPFAM" id="SSF63737">
    <property type="entry name" value="Leukotriene A4 hydrolase N-terminal domain"/>
    <property type="match status" value="1"/>
</dbReference>
<feature type="region of interest" description="Disordered" evidence="9">
    <location>
        <begin position="866"/>
        <end position="910"/>
    </location>
</feature>
<dbReference type="GO" id="GO:0016251">
    <property type="term" value="F:RNA polymerase II general transcription initiation factor activity"/>
    <property type="evidence" value="ECO:0007669"/>
    <property type="project" value="TreeGrafter"/>
</dbReference>
<evidence type="ECO:0000256" key="6">
    <source>
        <dbReference type="ARBA" id="ARBA00023163"/>
    </source>
</evidence>
<evidence type="ECO:0000313" key="11">
    <source>
        <dbReference type="EMBL" id="PIA16200.1"/>
    </source>
</evidence>
<feature type="compositionally biased region" description="Acidic residues" evidence="9">
    <location>
        <begin position="296"/>
        <end position="309"/>
    </location>
</feature>
<dbReference type="SUPFAM" id="SSF47370">
    <property type="entry name" value="Bromodomain"/>
    <property type="match status" value="3"/>
</dbReference>
<comment type="similarity">
    <text evidence="2">Belongs to the TAF2 family.</text>
</comment>
<dbReference type="PROSITE" id="PS50014">
    <property type="entry name" value="BROMODOMAIN_2"/>
    <property type="match status" value="3"/>
</dbReference>
<dbReference type="InterPro" id="IPR037813">
    <property type="entry name" value="TAF2"/>
</dbReference>
<protein>
    <recommendedName>
        <fullName evidence="3">Transcription initiation factor TFIID subunit 2</fullName>
    </recommendedName>
</protein>
<dbReference type="STRING" id="763665.A0A2G5BB21"/>
<dbReference type="InterPro" id="IPR018359">
    <property type="entry name" value="Bromodomain_CS"/>
</dbReference>
<dbReference type="Gene3D" id="1.10.390.10">
    <property type="entry name" value="Neutral Protease Domain 2"/>
    <property type="match status" value="1"/>
</dbReference>
<dbReference type="Gene3D" id="2.60.40.1730">
    <property type="entry name" value="tricorn interacting facor f3 domain"/>
    <property type="match status" value="1"/>
</dbReference>
<dbReference type="Pfam" id="PF00439">
    <property type="entry name" value="Bromodomain"/>
    <property type="match status" value="3"/>
</dbReference>
<reference evidence="11 12" key="1">
    <citation type="journal article" date="2015" name="Genome Biol. Evol.">
        <title>Phylogenomic analyses indicate that early fungi evolved digesting cell walls of algal ancestors of land plants.</title>
        <authorList>
            <person name="Chang Y."/>
            <person name="Wang S."/>
            <person name="Sekimoto S."/>
            <person name="Aerts A.L."/>
            <person name="Choi C."/>
            <person name="Clum A."/>
            <person name="LaButti K.M."/>
            <person name="Lindquist E.A."/>
            <person name="Yee Ngan C."/>
            <person name="Ohm R.A."/>
            <person name="Salamov A.A."/>
            <person name="Grigoriev I.V."/>
            <person name="Spatafora J.W."/>
            <person name="Berbee M.L."/>
        </authorList>
    </citation>
    <scope>NUCLEOTIDE SEQUENCE [LARGE SCALE GENOMIC DNA]</scope>
    <source>
        <strain evidence="11 12">NRRL 1564</strain>
    </source>
</reference>
<keyword evidence="12" id="KW-1185">Reference proteome</keyword>
<evidence type="ECO:0000256" key="4">
    <source>
        <dbReference type="ARBA" id="ARBA00023015"/>
    </source>
</evidence>
<dbReference type="Pfam" id="PF25316">
    <property type="entry name" value="TAF2_3rd"/>
    <property type="match status" value="1"/>
</dbReference>
<feature type="region of interest" description="Disordered" evidence="9">
    <location>
        <begin position="256"/>
        <end position="333"/>
    </location>
</feature>
<dbReference type="InterPro" id="IPR057345">
    <property type="entry name" value="Ig-like_TAF2"/>
</dbReference>
<feature type="compositionally biased region" description="Polar residues" evidence="9">
    <location>
        <begin position="1625"/>
        <end position="1643"/>
    </location>
</feature>
<dbReference type="InterPro" id="IPR036427">
    <property type="entry name" value="Bromodomain-like_sf"/>
</dbReference>
<dbReference type="GO" id="GO:0000976">
    <property type="term" value="F:transcription cis-regulatory region binding"/>
    <property type="evidence" value="ECO:0007669"/>
    <property type="project" value="TreeGrafter"/>
</dbReference>
<dbReference type="InterPro" id="IPR027268">
    <property type="entry name" value="Peptidase_M4/M1_CTD_sf"/>
</dbReference>
<dbReference type="EMBL" id="KZ303501">
    <property type="protein sequence ID" value="PIA16200.1"/>
    <property type="molecule type" value="Genomic_DNA"/>
</dbReference>
<evidence type="ECO:0000256" key="5">
    <source>
        <dbReference type="ARBA" id="ARBA00023117"/>
    </source>
</evidence>
<dbReference type="PANTHER" id="PTHR15137">
    <property type="entry name" value="TRANSCRIPTION INITIATION FACTOR TFIID"/>
    <property type="match status" value="1"/>
</dbReference>
<feature type="compositionally biased region" description="Low complexity" evidence="9">
    <location>
        <begin position="282"/>
        <end position="295"/>
    </location>
</feature>
<evidence type="ECO:0000256" key="9">
    <source>
        <dbReference type="SAM" id="MobiDB-lite"/>
    </source>
</evidence>
<evidence type="ECO:0000256" key="2">
    <source>
        <dbReference type="ARBA" id="ARBA00010937"/>
    </source>
</evidence>
<feature type="domain" description="Bromo" evidence="10">
    <location>
        <begin position="1710"/>
        <end position="1783"/>
    </location>
</feature>
<dbReference type="Proteomes" id="UP000242474">
    <property type="component" value="Unassembled WGS sequence"/>
</dbReference>
<feature type="region of interest" description="Disordered" evidence="9">
    <location>
        <begin position="1359"/>
        <end position="1378"/>
    </location>
</feature>
<dbReference type="GO" id="GO:0006325">
    <property type="term" value="P:chromatin organization"/>
    <property type="evidence" value="ECO:0007669"/>
    <property type="project" value="UniProtKB-ARBA"/>
</dbReference>
<feature type="compositionally biased region" description="Low complexity" evidence="9">
    <location>
        <begin position="1595"/>
        <end position="1605"/>
    </location>
</feature>
<feature type="domain" description="Bromo" evidence="10">
    <location>
        <begin position="1834"/>
        <end position="1906"/>
    </location>
</feature>
<organism evidence="11 12">
    <name type="scientific">Coemansia reversa (strain ATCC 12441 / NRRL 1564)</name>
    <dbReference type="NCBI Taxonomy" id="763665"/>
    <lineage>
        <taxon>Eukaryota</taxon>
        <taxon>Fungi</taxon>
        <taxon>Fungi incertae sedis</taxon>
        <taxon>Zoopagomycota</taxon>
        <taxon>Kickxellomycotina</taxon>
        <taxon>Kickxellomycetes</taxon>
        <taxon>Kickxellales</taxon>
        <taxon>Kickxellaceae</taxon>
        <taxon>Coemansia</taxon>
    </lineage>
</organism>
<feature type="compositionally biased region" description="Basic and acidic residues" evidence="9">
    <location>
        <begin position="260"/>
        <end position="281"/>
    </location>
</feature>
<evidence type="ECO:0000256" key="7">
    <source>
        <dbReference type="ARBA" id="ARBA00023242"/>
    </source>
</evidence>
<feature type="domain" description="Bromo" evidence="10">
    <location>
        <begin position="1471"/>
        <end position="1550"/>
    </location>
</feature>
<keyword evidence="4" id="KW-0805">Transcription regulation</keyword>
<dbReference type="PRINTS" id="PR00503">
    <property type="entry name" value="BROMODOMAIN"/>
</dbReference>
<dbReference type="InterPro" id="IPR057991">
    <property type="entry name" value="TPR_TAF2_C"/>
</dbReference>
<dbReference type="SUPFAM" id="SSF55486">
    <property type="entry name" value="Metalloproteases ('zincins'), catalytic domain"/>
    <property type="match status" value="1"/>
</dbReference>
<feature type="region of interest" description="Disordered" evidence="9">
    <location>
        <begin position="1280"/>
        <end position="1319"/>
    </location>
</feature>
<gene>
    <name evidence="11" type="ORF">COEREDRAFT_87169</name>
</gene>
<comment type="subcellular location">
    <subcellularLocation>
        <location evidence="1">Nucleus</location>
    </subcellularLocation>
</comment>